<dbReference type="RefSeq" id="WP_089969080.1">
    <property type="nucleotide sequence ID" value="NZ_FOCQ01000009.1"/>
</dbReference>
<name>A0A1H8FQL3_9BACL</name>
<dbReference type="STRING" id="1173111.SAMN05444955_10910"/>
<dbReference type="Proteomes" id="UP000199695">
    <property type="component" value="Unassembled WGS sequence"/>
</dbReference>
<keyword evidence="2" id="KW-1185">Reference proteome</keyword>
<evidence type="ECO:0000313" key="1">
    <source>
        <dbReference type="EMBL" id="SEN33855.1"/>
    </source>
</evidence>
<dbReference type="OrthoDB" id="9815825at2"/>
<dbReference type="AlphaFoldDB" id="A0A1H8FQL3"/>
<protein>
    <recommendedName>
        <fullName evidence="3">Oxidoreductase family, NAD-binding Rossmann fold</fullName>
    </recommendedName>
</protein>
<organism evidence="1 2">
    <name type="scientific">Lihuaxuella thermophila</name>
    <dbReference type="NCBI Taxonomy" id="1173111"/>
    <lineage>
        <taxon>Bacteria</taxon>
        <taxon>Bacillati</taxon>
        <taxon>Bacillota</taxon>
        <taxon>Bacilli</taxon>
        <taxon>Bacillales</taxon>
        <taxon>Thermoactinomycetaceae</taxon>
        <taxon>Lihuaxuella</taxon>
    </lineage>
</organism>
<proteinExistence type="predicted"/>
<accession>A0A1H8FQL3</accession>
<reference evidence="1 2" key="1">
    <citation type="submission" date="2016-10" db="EMBL/GenBank/DDBJ databases">
        <authorList>
            <person name="de Groot N.N."/>
        </authorList>
    </citation>
    <scope>NUCLEOTIDE SEQUENCE [LARGE SCALE GENOMIC DNA]</scope>
    <source>
        <strain evidence="1 2">DSM 46701</strain>
    </source>
</reference>
<dbReference type="EMBL" id="FOCQ01000009">
    <property type="protein sequence ID" value="SEN33855.1"/>
    <property type="molecule type" value="Genomic_DNA"/>
</dbReference>
<sequence>MTKVAHLVVVGFDEIVSNKYLSCIQEAISAGAIDSYSIIDLESQREEIIKRIESLELKPENVFFLPDPQHIDEWANRADFEPIFRELIDKKSTIKVYIAAELKAHEGYLRYCVENGIPSLTEKPIFAPMKDGRFEPCLIESTMQYLINEAKNHSAKHSIMTLSRYHQIYNDIVMDSLRSKMIELQAPLTSFHFRHAGGVWNLHHEYELREDHPYKYGYGMIMHGGYHYVDLTVQFLSLNKLVFPNTSFIITLSSYVAYPADQNDRISKIFSEKFDDNRPEWSSIGENSCKYGETDVTTTFCMKDKQSGRTITLGTISLEQTTPSVRSWREFPEGVYNKNGRVSNVDFEAQLSTLHSVNVQCFDVPIRNIKEIERIDAFARISTRTNASLLPDEEYNTSETFSGLFHSDSNRKLMTKWLLDEEERSLLDNHLLTMRLTQAIATSIQQPGYPVSFDFI</sequence>
<evidence type="ECO:0000313" key="2">
    <source>
        <dbReference type="Proteomes" id="UP000199695"/>
    </source>
</evidence>
<evidence type="ECO:0008006" key="3">
    <source>
        <dbReference type="Google" id="ProtNLM"/>
    </source>
</evidence>
<gene>
    <name evidence="1" type="ORF">SAMN05444955_10910</name>
</gene>